<evidence type="ECO:0000313" key="5">
    <source>
        <dbReference type="Proteomes" id="UP000316560"/>
    </source>
</evidence>
<feature type="domain" description="EamA" evidence="3">
    <location>
        <begin position="15"/>
        <end position="147"/>
    </location>
</feature>
<organism evidence="4 5">
    <name type="scientific">Rhodoglobus vestalii</name>
    <dbReference type="NCBI Taxonomy" id="193384"/>
    <lineage>
        <taxon>Bacteria</taxon>
        <taxon>Bacillati</taxon>
        <taxon>Actinomycetota</taxon>
        <taxon>Actinomycetes</taxon>
        <taxon>Micrococcales</taxon>
        <taxon>Microbacteriaceae</taxon>
        <taxon>Rhodoglobus</taxon>
    </lineage>
</organism>
<dbReference type="AlphaFoldDB" id="A0A8H2K9L3"/>
<gene>
    <name evidence="4" type="ORF">FB472_2283</name>
</gene>
<feature type="domain" description="EamA" evidence="3">
    <location>
        <begin position="163"/>
        <end position="292"/>
    </location>
</feature>
<sequence length="323" mass="34090">MAPSNTHTRGVYLAVTLLTAGMIMSGTIGYFVVESGAPPAVVVFWRCVIGATGLLAVISVRSSTRKELLHAVTSRVGLAIAGSGALLVLNWILIFTAYDYLSIGVSTVIFHIEPFILIALGALFLREKFNRRTLAWFGLGFLGIVLVAKPWAANGENVHSLLIGVSLTLVAATLYAASIIVVRHQQARRQAAPSPLVIITIQLIAGAIVTSPALVLSPHQVTSSGWIHLLVLGLVNTALMYLIIYAAYPRLGTATIGVLAFIYPAAAVVVDLIAYGSPITGLQILGFGAITAAGIGQILTERRSTALTLASRYNPQGMSKAVH</sequence>
<dbReference type="Proteomes" id="UP000316560">
    <property type="component" value="Unassembled WGS sequence"/>
</dbReference>
<evidence type="ECO:0000256" key="2">
    <source>
        <dbReference type="SAM" id="Phobius"/>
    </source>
</evidence>
<dbReference type="Pfam" id="PF00892">
    <property type="entry name" value="EamA"/>
    <property type="match status" value="2"/>
</dbReference>
<feature type="transmembrane region" description="Helical" evidence="2">
    <location>
        <begin position="281"/>
        <end position="299"/>
    </location>
</feature>
<keyword evidence="2" id="KW-0472">Membrane</keyword>
<feature type="transmembrane region" description="Helical" evidence="2">
    <location>
        <begin position="194"/>
        <end position="214"/>
    </location>
</feature>
<keyword evidence="5" id="KW-1185">Reference proteome</keyword>
<feature type="transmembrane region" description="Helical" evidence="2">
    <location>
        <begin position="72"/>
        <end position="94"/>
    </location>
</feature>
<feature type="transmembrane region" description="Helical" evidence="2">
    <location>
        <begin position="134"/>
        <end position="152"/>
    </location>
</feature>
<evidence type="ECO:0000259" key="3">
    <source>
        <dbReference type="Pfam" id="PF00892"/>
    </source>
</evidence>
<evidence type="ECO:0000313" key="4">
    <source>
        <dbReference type="EMBL" id="TQO20642.1"/>
    </source>
</evidence>
<dbReference type="PANTHER" id="PTHR22911:SF102">
    <property type="entry name" value="MEMBRANE PROTEIN"/>
    <property type="match status" value="1"/>
</dbReference>
<accession>A0A8H2K9L3</accession>
<feature type="transmembrane region" description="Helical" evidence="2">
    <location>
        <begin position="158"/>
        <end position="182"/>
    </location>
</feature>
<comment type="caution">
    <text evidence="4">The sequence shown here is derived from an EMBL/GenBank/DDBJ whole genome shotgun (WGS) entry which is preliminary data.</text>
</comment>
<proteinExistence type="inferred from homology"/>
<feature type="transmembrane region" description="Helical" evidence="2">
    <location>
        <begin position="255"/>
        <end position="275"/>
    </location>
</feature>
<dbReference type="InterPro" id="IPR000620">
    <property type="entry name" value="EamA_dom"/>
</dbReference>
<evidence type="ECO:0000256" key="1">
    <source>
        <dbReference type="ARBA" id="ARBA00007362"/>
    </source>
</evidence>
<feature type="transmembrane region" description="Helical" evidence="2">
    <location>
        <begin position="226"/>
        <end position="248"/>
    </location>
</feature>
<dbReference type="RefSeq" id="WP_141990928.1">
    <property type="nucleotide sequence ID" value="NZ_VFRA01000001.1"/>
</dbReference>
<dbReference type="OrthoDB" id="9814238at2"/>
<comment type="similarity">
    <text evidence="1">Belongs to the EamA transporter family.</text>
</comment>
<dbReference type="PANTHER" id="PTHR22911">
    <property type="entry name" value="ACYL-MALONYL CONDENSING ENZYME-RELATED"/>
    <property type="match status" value="1"/>
</dbReference>
<dbReference type="GO" id="GO:0016020">
    <property type="term" value="C:membrane"/>
    <property type="evidence" value="ECO:0007669"/>
    <property type="project" value="InterPro"/>
</dbReference>
<dbReference type="InterPro" id="IPR037185">
    <property type="entry name" value="EmrE-like"/>
</dbReference>
<feature type="transmembrane region" description="Helical" evidence="2">
    <location>
        <begin position="12"/>
        <end position="33"/>
    </location>
</feature>
<keyword evidence="2" id="KW-0812">Transmembrane</keyword>
<reference evidence="4 5" key="1">
    <citation type="submission" date="2019-06" db="EMBL/GenBank/DDBJ databases">
        <title>Sequencing the genomes of 1000 actinobacteria strains.</title>
        <authorList>
            <person name="Klenk H.-P."/>
        </authorList>
    </citation>
    <scope>NUCLEOTIDE SEQUENCE [LARGE SCALE GENOMIC DNA]</scope>
    <source>
        <strain evidence="4 5">DSM 21947</strain>
    </source>
</reference>
<dbReference type="EMBL" id="VFRA01000001">
    <property type="protein sequence ID" value="TQO20642.1"/>
    <property type="molecule type" value="Genomic_DNA"/>
</dbReference>
<name>A0A8H2K9L3_9MICO</name>
<dbReference type="SUPFAM" id="SSF103481">
    <property type="entry name" value="Multidrug resistance efflux transporter EmrE"/>
    <property type="match status" value="2"/>
</dbReference>
<feature type="transmembrane region" description="Helical" evidence="2">
    <location>
        <begin position="100"/>
        <end position="125"/>
    </location>
</feature>
<protein>
    <submittedName>
        <fullName evidence="4">Threonine/homoserine efflux transporter RhtA</fullName>
    </submittedName>
</protein>
<keyword evidence="2" id="KW-1133">Transmembrane helix</keyword>
<feature type="transmembrane region" description="Helical" evidence="2">
    <location>
        <begin position="39"/>
        <end position="60"/>
    </location>
</feature>